<sequence>MTDAVGELCGLPHSLSEAERFTLLGEPGVGRGARPAASAERPVTRSPGVPLLVPRVTDGIVSEIEWV</sequence>
<organism evidence="2 3">
    <name type="scientific">Kitasatospora kifunensis</name>
    <name type="common">Streptomyces kifunensis</name>
    <dbReference type="NCBI Taxonomy" id="58351"/>
    <lineage>
        <taxon>Bacteria</taxon>
        <taxon>Bacillati</taxon>
        <taxon>Actinomycetota</taxon>
        <taxon>Actinomycetes</taxon>
        <taxon>Kitasatosporales</taxon>
        <taxon>Streptomycetaceae</taxon>
        <taxon>Kitasatospora</taxon>
    </lineage>
</organism>
<dbReference type="AlphaFoldDB" id="A0A7W7RBV8"/>
<evidence type="ECO:0000313" key="2">
    <source>
        <dbReference type="EMBL" id="MBB4928541.1"/>
    </source>
</evidence>
<evidence type="ECO:0000256" key="1">
    <source>
        <dbReference type="SAM" id="MobiDB-lite"/>
    </source>
</evidence>
<reference evidence="2 3" key="1">
    <citation type="submission" date="2020-08" db="EMBL/GenBank/DDBJ databases">
        <title>Sequencing the genomes of 1000 actinobacteria strains.</title>
        <authorList>
            <person name="Klenk H.-P."/>
        </authorList>
    </citation>
    <scope>NUCLEOTIDE SEQUENCE [LARGE SCALE GENOMIC DNA]</scope>
    <source>
        <strain evidence="2 3">DSM 41654</strain>
    </source>
</reference>
<name>A0A7W7RBV8_KITKI</name>
<protein>
    <submittedName>
        <fullName evidence="2">Uncharacterized protein</fullName>
    </submittedName>
</protein>
<comment type="caution">
    <text evidence="2">The sequence shown here is derived from an EMBL/GenBank/DDBJ whole genome shotgun (WGS) entry which is preliminary data.</text>
</comment>
<evidence type="ECO:0000313" key="3">
    <source>
        <dbReference type="Proteomes" id="UP000540506"/>
    </source>
</evidence>
<feature type="region of interest" description="Disordered" evidence="1">
    <location>
        <begin position="26"/>
        <end position="46"/>
    </location>
</feature>
<accession>A0A7W7RBV8</accession>
<proteinExistence type="predicted"/>
<keyword evidence="3" id="KW-1185">Reference proteome</keyword>
<dbReference type="EMBL" id="JACHJV010000003">
    <property type="protein sequence ID" value="MBB4928541.1"/>
    <property type="molecule type" value="Genomic_DNA"/>
</dbReference>
<dbReference type="Proteomes" id="UP000540506">
    <property type="component" value="Unassembled WGS sequence"/>
</dbReference>
<gene>
    <name evidence="2" type="ORF">FHR34_007638</name>
</gene>